<proteinExistence type="inferred from homology"/>
<evidence type="ECO:0000256" key="3">
    <source>
        <dbReference type="ARBA" id="ARBA00012439"/>
    </source>
</evidence>
<evidence type="ECO:0000313" key="14">
    <source>
        <dbReference type="Proteomes" id="UP000196118"/>
    </source>
</evidence>
<dbReference type="SFLD" id="SFLDS00005">
    <property type="entry name" value="Isoprenoid_Synthase_Type_I"/>
    <property type="match status" value="1"/>
</dbReference>
<keyword evidence="5 12" id="KW-0808">Transferase</keyword>
<comment type="catalytic activity">
    <reaction evidence="11">
        <text>isopentenyl diphosphate + (2E)-geranyl diphosphate = (2E,6E)-farnesyl diphosphate + diphosphate</text>
        <dbReference type="Rhea" id="RHEA:19361"/>
        <dbReference type="ChEBI" id="CHEBI:33019"/>
        <dbReference type="ChEBI" id="CHEBI:58057"/>
        <dbReference type="ChEBI" id="CHEBI:128769"/>
        <dbReference type="ChEBI" id="CHEBI:175763"/>
        <dbReference type="EC" id="2.5.1.10"/>
    </reaction>
</comment>
<dbReference type="PANTHER" id="PTHR43281:SF1">
    <property type="entry name" value="FARNESYL DIPHOSPHATE SYNTHASE"/>
    <property type="match status" value="1"/>
</dbReference>
<evidence type="ECO:0000256" key="8">
    <source>
        <dbReference type="ARBA" id="ARBA00023229"/>
    </source>
</evidence>
<sequence length="296" mass="32713">MNSNFDDFVKQNLELLDQHIDELFDSDSTLNTDLKMMMKYSIDAGGKRVRPLVLLAILKAFGKTPNYDILTVSAALEAVHTYSLIHDDLPAMDNDDLRRGRPTSHKKFGEAEAILAGDALLTVAFQWISSTNLKDRIKSELVLALASDAGASGMIAGQLLDIQGNQRHYSLAELKHLHHLKTGKMLLFPAEAALIMKPSKLQVAELVKDFMANFGLAFQIHDDIIDVTESTAILGKTAGKDVDLNKNTYVNLLGLSGAKEELNQVLQKCEQDLTALGELQPEMDLMILEGFLTYLK</sequence>
<dbReference type="AlphaFoldDB" id="A0A1Y0VVV8"/>
<dbReference type="Pfam" id="PF00348">
    <property type="entry name" value="polyprenyl_synt"/>
    <property type="match status" value="1"/>
</dbReference>
<dbReference type="NCBIfam" id="NF045485">
    <property type="entry name" value="FPPsyn"/>
    <property type="match status" value="1"/>
</dbReference>
<keyword evidence="6" id="KW-0479">Metal-binding</keyword>
<dbReference type="InterPro" id="IPR053378">
    <property type="entry name" value="Prenyl_diphosphate_synthase"/>
</dbReference>
<dbReference type="EMBL" id="CP021474">
    <property type="protein sequence ID" value="ARW19979.1"/>
    <property type="molecule type" value="Genomic_DNA"/>
</dbReference>
<dbReference type="InterPro" id="IPR033749">
    <property type="entry name" value="Polyprenyl_synt_CS"/>
</dbReference>
<keyword evidence="8" id="KW-0414">Isoprene biosynthesis</keyword>
<dbReference type="PROSITE" id="PS00723">
    <property type="entry name" value="POLYPRENYL_SYNTHASE_1"/>
    <property type="match status" value="1"/>
</dbReference>
<dbReference type="SUPFAM" id="SSF48576">
    <property type="entry name" value="Terpenoid synthases"/>
    <property type="match status" value="1"/>
</dbReference>
<keyword evidence="7" id="KW-0460">Magnesium</keyword>
<dbReference type="GO" id="GO:0016114">
    <property type="term" value="P:terpenoid biosynthetic process"/>
    <property type="evidence" value="ECO:0007669"/>
    <property type="project" value="UniProtKB-ARBA"/>
</dbReference>
<protein>
    <recommendedName>
        <fullName evidence="4">Farnesyl diphosphate synthase</fullName>
        <ecNumber evidence="3">2.5.1.10</ecNumber>
    </recommendedName>
    <alternativeName>
        <fullName evidence="10">(2E,6E)-farnesyl diphosphate synthase</fullName>
    </alternativeName>
    <alternativeName>
        <fullName evidence="9">Geranyltranstransferase</fullName>
    </alternativeName>
</protein>
<dbReference type="EC" id="2.5.1.10" evidence="3"/>
<organism evidence="13 14">
    <name type="scientific">Pediococcus pentosaceus</name>
    <dbReference type="NCBI Taxonomy" id="1255"/>
    <lineage>
        <taxon>Bacteria</taxon>
        <taxon>Bacillati</taxon>
        <taxon>Bacillota</taxon>
        <taxon>Bacilli</taxon>
        <taxon>Lactobacillales</taxon>
        <taxon>Lactobacillaceae</taxon>
        <taxon>Pediococcus</taxon>
    </lineage>
</organism>
<gene>
    <name evidence="13" type="primary">ggpS</name>
    <name evidence="13" type="ORF">S100892_01407</name>
</gene>
<evidence type="ECO:0000256" key="11">
    <source>
        <dbReference type="ARBA" id="ARBA00049399"/>
    </source>
</evidence>
<evidence type="ECO:0000256" key="6">
    <source>
        <dbReference type="ARBA" id="ARBA00022723"/>
    </source>
</evidence>
<dbReference type="FunFam" id="1.10.600.10:FF:000001">
    <property type="entry name" value="Geranylgeranyl diphosphate synthase"/>
    <property type="match status" value="1"/>
</dbReference>
<evidence type="ECO:0000256" key="2">
    <source>
        <dbReference type="ARBA" id="ARBA00006706"/>
    </source>
</evidence>
<dbReference type="Gene3D" id="1.10.600.10">
    <property type="entry name" value="Farnesyl Diphosphate Synthase"/>
    <property type="match status" value="1"/>
</dbReference>
<evidence type="ECO:0000256" key="9">
    <source>
        <dbReference type="ARBA" id="ARBA00032380"/>
    </source>
</evidence>
<dbReference type="GO" id="GO:0005737">
    <property type="term" value="C:cytoplasm"/>
    <property type="evidence" value="ECO:0007669"/>
    <property type="project" value="UniProtKB-ARBA"/>
</dbReference>
<name>A0A1Y0VVV8_PEDPE</name>
<evidence type="ECO:0000256" key="4">
    <source>
        <dbReference type="ARBA" id="ARBA00015100"/>
    </source>
</evidence>
<comment type="similarity">
    <text evidence="2 12">Belongs to the FPP/GGPP synthase family.</text>
</comment>
<reference evidence="13 14" key="1">
    <citation type="submission" date="2017-05" db="EMBL/GenBank/DDBJ databases">
        <title>Genome sequence of Pediococcus pentosaceus strain SRCM100892.</title>
        <authorList>
            <person name="Cho S.H."/>
        </authorList>
    </citation>
    <scope>NUCLEOTIDE SEQUENCE [LARGE SCALE GENOMIC DNA]</scope>
    <source>
        <strain evidence="13 14">SRCM100892</strain>
    </source>
</reference>
<evidence type="ECO:0000313" key="13">
    <source>
        <dbReference type="EMBL" id="ARW19979.1"/>
    </source>
</evidence>
<dbReference type="GO" id="GO:0004337">
    <property type="term" value="F:(2E,6E)-farnesyl diphosphate synthase activity"/>
    <property type="evidence" value="ECO:0007669"/>
    <property type="project" value="UniProtKB-EC"/>
</dbReference>
<dbReference type="Proteomes" id="UP000196118">
    <property type="component" value="Chromosome"/>
</dbReference>
<evidence type="ECO:0000256" key="7">
    <source>
        <dbReference type="ARBA" id="ARBA00022842"/>
    </source>
</evidence>
<evidence type="ECO:0000256" key="1">
    <source>
        <dbReference type="ARBA" id="ARBA00001946"/>
    </source>
</evidence>
<dbReference type="PROSITE" id="PS00444">
    <property type="entry name" value="POLYPRENYL_SYNTHASE_2"/>
    <property type="match status" value="1"/>
</dbReference>
<dbReference type="CDD" id="cd00685">
    <property type="entry name" value="Trans_IPPS_HT"/>
    <property type="match status" value="1"/>
</dbReference>
<accession>A0A1Y0VVV8</accession>
<evidence type="ECO:0000256" key="10">
    <source>
        <dbReference type="ARBA" id="ARBA00032873"/>
    </source>
</evidence>
<comment type="cofactor">
    <cofactor evidence="1">
        <name>Mg(2+)</name>
        <dbReference type="ChEBI" id="CHEBI:18420"/>
    </cofactor>
</comment>
<dbReference type="PANTHER" id="PTHR43281">
    <property type="entry name" value="FARNESYL DIPHOSPHATE SYNTHASE"/>
    <property type="match status" value="1"/>
</dbReference>
<evidence type="ECO:0000256" key="5">
    <source>
        <dbReference type="ARBA" id="ARBA00022679"/>
    </source>
</evidence>
<dbReference type="GO" id="GO:0046872">
    <property type="term" value="F:metal ion binding"/>
    <property type="evidence" value="ECO:0007669"/>
    <property type="project" value="UniProtKB-KW"/>
</dbReference>
<dbReference type="SFLD" id="SFLDG01017">
    <property type="entry name" value="Polyprenyl_Transferase_Like"/>
    <property type="match status" value="1"/>
</dbReference>
<evidence type="ECO:0000256" key="12">
    <source>
        <dbReference type="RuleBase" id="RU004466"/>
    </source>
</evidence>
<dbReference type="InterPro" id="IPR008949">
    <property type="entry name" value="Isoprenoid_synthase_dom_sf"/>
</dbReference>
<dbReference type="InterPro" id="IPR000092">
    <property type="entry name" value="Polyprenyl_synt"/>
</dbReference>